<organism evidence="3 4">
    <name type="scientific">Lepidothrix coronata</name>
    <name type="common">blue-crowned manakin</name>
    <dbReference type="NCBI Taxonomy" id="321398"/>
    <lineage>
        <taxon>Eukaryota</taxon>
        <taxon>Metazoa</taxon>
        <taxon>Chordata</taxon>
        <taxon>Craniata</taxon>
        <taxon>Vertebrata</taxon>
        <taxon>Euteleostomi</taxon>
        <taxon>Archelosauria</taxon>
        <taxon>Archosauria</taxon>
        <taxon>Dinosauria</taxon>
        <taxon>Saurischia</taxon>
        <taxon>Theropoda</taxon>
        <taxon>Coelurosauria</taxon>
        <taxon>Aves</taxon>
        <taxon>Neognathae</taxon>
        <taxon>Neoaves</taxon>
        <taxon>Telluraves</taxon>
        <taxon>Australaves</taxon>
        <taxon>Passeriformes</taxon>
        <taxon>Pipridae</taxon>
        <taxon>Lepidothrix</taxon>
    </lineage>
</organism>
<dbReference type="CTD" id="203238"/>
<keyword evidence="1" id="KW-0175">Coiled coil</keyword>
<feature type="coiled-coil region" evidence="1">
    <location>
        <begin position="408"/>
        <end position="477"/>
    </location>
</feature>
<feature type="coiled-coil region" evidence="1">
    <location>
        <begin position="924"/>
        <end position="1030"/>
    </location>
</feature>
<gene>
    <name evidence="4" type="primary">CCDC171</name>
</gene>
<reference evidence="4" key="1">
    <citation type="submission" date="2025-08" db="UniProtKB">
        <authorList>
            <consortium name="RefSeq"/>
        </authorList>
    </citation>
    <scope>IDENTIFICATION</scope>
</reference>
<evidence type="ECO:0000256" key="2">
    <source>
        <dbReference type="SAM" id="MobiDB-lite"/>
    </source>
</evidence>
<evidence type="ECO:0000313" key="3">
    <source>
        <dbReference type="Proteomes" id="UP000504624"/>
    </source>
</evidence>
<dbReference type="Proteomes" id="UP000504624">
    <property type="component" value="Unplaced"/>
</dbReference>
<feature type="coiled-coil region" evidence="1">
    <location>
        <begin position="107"/>
        <end position="247"/>
    </location>
</feature>
<feature type="region of interest" description="Disordered" evidence="2">
    <location>
        <begin position="1199"/>
        <end position="1227"/>
    </location>
</feature>
<evidence type="ECO:0000256" key="1">
    <source>
        <dbReference type="SAM" id="Coils"/>
    </source>
</evidence>
<proteinExistence type="predicted"/>
<dbReference type="PANTHER" id="PTHR47899">
    <property type="entry name" value="COILED-COIL DOMAIN-CONTAINING PROTEIN 171"/>
    <property type="match status" value="1"/>
</dbReference>
<dbReference type="GeneID" id="108508824"/>
<evidence type="ECO:0000313" key="4">
    <source>
        <dbReference type="RefSeq" id="XP_017693410.1"/>
    </source>
</evidence>
<dbReference type="RefSeq" id="XP_017693410.1">
    <property type="nucleotide sequence ID" value="XM_017837921.1"/>
</dbReference>
<name>A0A6J0J3F9_9PASS</name>
<dbReference type="InterPro" id="IPR038820">
    <property type="entry name" value="CCDC171"/>
</dbReference>
<sequence>MSSSSPVNCSVTETKSLHNVECELHQNSSESDLDAVLDLRWKLLQAKAENLDLTIQHNQEVSNYESQIIKLRLEFERGEAIRQSLEYELAVARKDAHLKMCTAEEELSDAKNKLVELQVLNENLRQKATETEKIFHNAQQKWEEEQQRLSRAKDDISRIYNNEYIFLLKERNEVERILLELNNELQNIRKKLRDVEVEHSGCSEVLRCQARELKCSTEREKQLKKQLEAAAVRTKELEESIEAERAAHLESNFTSKIIQLRIQELEEAVHVEKYRRAEALSDLEMIRKEFKELENAYEREKHNAQENLEKLNELERECFASNNEMKEVIEEKKVVIKDLSERLGNTEKTCRELEEELATAKKHQVFLTETYENNMRELELLLDSFAMSGQRTAGTCNDKDKPPSCSVLETLRCILTAYQNKLEDTSNEFEKMKALCKKMTKDLEISEEKVCTLRQDLKEAQDTLVDASKELNHLHTKCADRETLIETLRTKLQDVQQCWEKEKVRATESENEIQKLTRAYQKDMEEKLTFLHSLYQCLVAGRVLIKQPEGILDRFSWSELCVVLQENVDALILDLSRANEKISHLEYICKNKSNTLKDLQQSQEDAFNEMAEQMKTQASCWQKEKRYLEQQCSGLLGGVHARAQEYHGTAEKNKEKVRVLEKSQEKLALESVSVKNTLTQFQKEHSSLLAACALLAGALYPLYGQLCAMSSQRDLLRDQVNIYELVNQKIRTLVHALSAGEENSQNEVKIKKRKFQGLIYVFRRAVIAVLAAKRLKVLAQSSSSLFTWTNGLKEGIGIRVYVGESKGCEEEELNCVEELSWFTSSNLLAAIIGSVTELQDVINKPDTKSWLSGKLLVSAARNSFSKLMDKLNVIMETVPLDHSKCVIYLEKDSLVHSLAHGLHKINTRALEAGLWDRLSSMKNIESLQEQIFEFTQRLHTAEVERRSLRLQLAEFKWDFSEMKKEADKAQGLQEQLNMLKQKLITHEKFESVCEELNNALHREHQAQLLLSEQAQQLQELNNKLELHSSEEADKTQVLSESVKSLSEATMELRRRDRFLRQQNRLLTQLEQDKRWLSKSIRDAESALCTAAKDKELIISHMKAVEATLHKVRDQALLPCAAAATNDFTLELPKLHLETFSEEGLKGRPEAAAFQAMIQSFMELYQLAVSRVETLVRETESLQLHIAALKSRLQTARLHESDLTNGNKREFRPQCGSKREIQSDQSSVPDFLALQAEPDITYSVAQNRDSSLS</sequence>
<dbReference type="PANTHER" id="PTHR47899:SF1">
    <property type="entry name" value="COILED-COIL DOMAIN-CONTAINING PROTEIN 171"/>
    <property type="match status" value="1"/>
</dbReference>
<dbReference type="OrthoDB" id="287623at2759"/>
<dbReference type="AlphaFoldDB" id="A0A6J0J3F9"/>
<feature type="compositionally biased region" description="Basic and acidic residues" evidence="2">
    <location>
        <begin position="1199"/>
        <end position="1221"/>
    </location>
</feature>
<dbReference type="Gene3D" id="1.20.1480.30">
    <property type="entry name" value="Designed four-helix bundle protein"/>
    <property type="match status" value="1"/>
</dbReference>
<feature type="coiled-coil region" evidence="1">
    <location>
        <begin position="596"/>
        <end position="631"/>
    </location>
</feature>
<feature type="coiled-coil region" evidence="1">
    <location>
        <begin position="276"/>
        <end position="370"/>
    </location>
</feature>
<accession>A0A6J0J3F9</accession>
<protein>
    <submittedName>
        <fullName evidence="4">Coiled-coil domain-containing protein 171 isoform X1</fullName>
    </submittedName>
</protein>
<keyword evidence="3" id="KW-1185">Reference proteome</keyword>